<accession>A0A4P2Q768</accession>
<evidence type="ECO:0000313" key="4">
    <source>
        <dbReference type="Proteomes" id="UP000295781"/>
    </source>
</evidence>
<gene>
    <name evidence="3" type="ORF">SOCEGT47_056540</name>
</gene>
<sequence length="537" mass="56971">MTSISPGNPREPLTRGGSDPREPAARGGSDPREPLARGESDAPPGASAAAAAGAPSGSPPRNGLTSPAAAALATLVLLVLLPYAHPGLWRLQLLTPLPEGEGLVVAAPPAPAASVGETALVAETTEQAELRLPEEVALPEAAAELMPAAVALEGKPPRPIEDPSGRAMTPFFRALAAVERGTPGSIARITYFGDSIVASDFVTATLRRKLQKRFGDAGHGFMLMANAWPGYFHNDVVRYATRGWQVSRVVGPYAKDGLYGLGGVSFRSEYTGVLSRFATAKTGSFGRAVSRFSVDYLRHPEGGRMEIKIDGETREMIDTRADQASAVIATYEVPDGPHELEVRAHGPGVRAFGVWMERDTPGVVLDAIGIQGCRIRFLDKSDDAHFAEQLRARSPSLTVFQYGMNESEDGELFPLDQVESTMKAVLDQVRAALPESSCLLVGPMDRADKKGEGYRSRPVIPKLSAIQRRVAGQVGCGYFDTFGAMGGSGSMGIWARRGLGGADLAHPSGAGAEVIGRWLYLALMEAYEGWKAEAGRP</sequence>
<dbReference type="GO" id="GO:0016788">
    <property type="term" value="F:hydrolase activity, acting on ester bonds"/>
    <property type="evidence" value="ECO:0007669"/>
    <property type="project" value="UniProtKB-ARBA"/>
</dbReference>
<dbReference type="Pfam" id="PF13472">
    <property type="entry name" value="Lipase_GDSL_2"/>
    <property type="match status" value="1"/>
</dbReference>
<dbReference type="SUPFAM" id="SSF52266">
    <property type="entry name" value="SGNH hydrolase"/>
    <property type="match status" value="1"/>
</dbReference>
<dbReference type="InterPro" id="IPR013830">
    <property type="entry name" value="SGNH_hydro"/>
</dbReference>
<protein>
    <recommendedName>
        <fullName evidence="2">SGNH hydrolase-type esterase domain-containing protein</fullName>
    </recommendedName>
</protein>
<organism evidence="3 4">
    <name type="scientific">Sorangium cellulosum</name>
    <name type="common">Polyangium cellulosum</name>
    <dbReference type="NCBI Taxonomy" id="56"/>
    <lineage>
        <taxon>Bacteria</taxon>
        <taxon>Pseudomonadati</taxon>
        <taxon>Myxococcota</taxon>
        <taxon>Polyangia</taxon>
        <taxon>Polyangiales</taxon>
        <taxon>Polyangiaceae</taxon>
        <taxon>Sorangium</taxon>
    </lineage>
</organism>
<dbReference type="RefSeq" id="WP_129351828.1">
    <property type="nucleotide sequence ID" value="NZ_CP012670.1"/>
</dbReference>
<reference evidence="3 4" key="1">
    <citation type="submission" date="2015-09" db="EMBL/GenBank/DDBJ databases">
        <title>Sorangium comparison.</title>
        <authorList>
            <person name="Zaburannyi N."/>
            <person name="Bunk B."/>
            <person name="Overmann J."/>
            <person name="Mueller R."/>
        </authorList>
    </citation>
    <scope>NUCLEOTIDE SEQUENCE [LARGE SCALE GENOMIC DNA]</scope>
    <source>
        <strain evidence="3 4">So ceGT47</strain>
    </source>
</reference>
<feature type="region of interest" description="Disordered" evidence="1">
    <location>
        <begin position="1"/>
        <end position="64"/>
    </location>
</feature>
<dbReference type="EMBL" id="CP012670">
    <property type="protein sequence ID" value="AUX25111.1"/>
    <property type="molecule type" value="Genomic_DNA"/>
</dbReference>
<feature type="compositionally biased region" description="Low complexity" evidence="1">
    <location>
        <begin position="42"/>
        <end position="64"/>
    </location>
</feature>
<evidence type="ECO:0000259" key="2">
    <source>
        <dbReference type="Pfam" id="PF13472"/>
    </source>
</evidence>
<evidence type="ECO:0000256" key="1">
    <source>
        <dbReference type="SAM" id="MobiDB-lite"/>
    </source>
</evidence>
<proteinExistence type="predicted"/>
<dbReference type="Proteomes" id="UP000295781">
    <property type="component" value="Chromosome"/>
</dbReference>
<dbReference type="Gene3D" id="2.60.120.1360">
    <property type="match status" value="1"/>
</dbReference>
<dbReference type="OrthoDB" id="7985403at2"/>
<dbReference type="AlphaFoldDB" id="A0A4P2Q768"/>
<dbReference type="Gene3D" id="3.40.50.1110">
    <property type="entry name" value="SGNH hydrolase"/>
    <property type="match status" value="1"/>
</dbReference>
<evidence type="ECO:0000313" key="3">
    <source>
        <dbReference type="EMBL" id="AUX25111.1"/>
    </source>
</evidence>
<feature type="compositionally biased region" description="Basic and acidic residues" evidence="1">
    <location>
        <begin position="18"/>
        <end position="40"/>
    </location>
</feature>
<name>A0A4P2Q768_SORCE</name>
<dbReference type="InterPro" id="IPR036514">
    <property type="entry name" value="SGNH_hydro_sf"/>
</dbReference>
<feature type="domain" description="SGNH hydrolase-type esterase" evidence="2">
    <location>
        <begin position="354"/>
        <end position="513"/>
    </location>
</feature>